<keyword evidence="1" id="KW-1015">Disulfide bond</keyword>
<dbReference type="PROSITE" id="PS00134">
    <property type="entry name" value="TRYPSIN_HIS"/>
    <property type="match status" value="1"/>
</dbReference>
<reference evidence="4 5" key="1">
    <citation type="journal article" date="2007" name="Nature">
        <title>Evolution of genes and genomes on the Drosophila phylogeny.</title>
        <authorList>
            <consortium name="Drosophila 12 Genomes Consortium"/>
            <person name="Clark A.G."/>
            <person name="Eisen M.B."/>
            <person name="Smith D.R."/>
            <person name="Bergman C.M."/>
            <person name="Oliver B."/>
            <person name="Markow T.A."/>
            <person name="Kaufman T.C."/>
            <person name="Kellis M."/>
            <person name="Gelbart W."/>
            <person name="Iyer V.N."/>
            <person name="Pollard D.A."/>
            <person name="Sackton T.B."/>
            <person name="Larracuente A.M."/>
            <person name="Singh N.D."/>
            <person name="Abad J.P."/>
            <person name="Abt D.N."/>
            <person name="Adryan B."/>
            <person name="Aguade M."/>
            <person name="Akashi H."/>
            <person name="Anderson W.W."/>
            <person name="Aquadro C.F."/>
            <person name="Ardell D.H."/>
            <person name="Arguello R."/>
            <person name="Artieri C.G."/>
            <person name="Barbash D.A."/>
            <person name="Barker D."/>
            <person name="Barsanti P."/>
            <person name="Batterham P."/>
            <person name="Batzoglou S."/>
            <person name="Begun D."/>
            <person name="Bhutkar A."/>
            <person name="Blanco E."/>
            <person name="Bosak S.A."/>
            <person name="Bradley R.K."/>
            <person name="Brand A.D."/>
            <person name="Brent M.R."/>
            <person name="Brooks A.N."/>
            <person name="Brown R.H."/>
            <person name="Butlin R.K."/>
            <person name="Caggese C."/>
            <person name="Calvi B.R."/>
            <person name="Bernardo de Carvalho A."/>
            <person name="Caspi A."/>
            <person name="Castrezana S."/>
            <person name="Celniker S.E."/>
            <person name="Chang J.L."/>
            <person name="Chapple C."/>
            <person name="Chatterji S."/>
            <person name="Chinwalla A."/>
            <person name="Civetta A."/>
            <person name="Clifton S.W."/>
            <person name="Comeron J.M."/>
            <person name="Costello J.C."/>
            <person name="Coyne J.A."/>
            <person name="Daub J."/>
            <person name="David R.G."/>
            <person name="Delcher A.L."/>
            <person name="Delehaunty K."/>
            <person name="Do C.B."/>
            <person name="Ebling H."/>
            <person name="Edwards K."/>
            <person name="Eickbush T."/>
            <person name="Evans J.D."/>
            <person name="Filipski A."/>
            <person name="Findeiss S."/>
            <person name="Freyhult E."/>
            <person name="Fulton L."/>
            <person name="Fulton R."/>
            <person name="Garcia A.C."/>
            <person name="Gardiner A."/>
            <person name="Garfield D.A."/>
            <person name="Garvin B.E."/>
            <person name="Gibson G."/>
            <person name="Gilbert D."/>
            <person name="Gnerre S."/>
            <person name="Godfrey J."/>
            <person name="Good R."/>
            <person name="Gotea V."/>
            <person name="Gravely B."/>
            <person name="Greenberg A.J."/>
            <person name="Griffiths-Jones S."/>
            <person name="Gross S."/>
            <person name="Guigo R."/>
            <person name="Gustafson E.A."/>
            <person name="Haerty W."/>
            <person name="Hahn M.W."/>
            <person name="Halligan D.L."/>
            <person name="Halpern A.L."/>
            <person name="Halter G.M."/>
            <person name="Han M.V."/>
            <person name="Heger A."/>
            <person name="Hillier L."/>
            <person name="Hinrichs A.S."/>
            <person name="Holmes I."/>
            <person name="Hoskins R.A."/>
            <person name="Hubisz M.J."/>
            <person name="Hultmark D."/>
            <person name="Huntley M.A."/>
            <person name="Jaffe D.B."/>
            <person name="Jagadeeshan S."/>
            <person name="Jeck W.R."/>
            <person name="Johnson J."/>
            <person name="Jones C.D."/>
            <person name="Jordan W.C."/>
            <person name="Karpen G.H."/>
            <person name="Kataoka E."/>
            <person name="Keightley P.D."/>
            <person name="Kheradpour P."/>
            <person name="Kirkness E.F."/>
            <person name="Koerich L.B."/>
            <person name="Kristiansen K."/>
            <person name="Kudrna D."/>
            <person name="Kulathinal R.J."/>
            <person name="Kumar S."/>
            <person name="Kwok R."/>
            <person name="Lander E."/>
            <person name="Langley C.H."/>
            <person name="Lapoint R."/>
            <person name="Lazzaro B.P."/>
            <person name="Lee S.J."/>
            <person name="Levesque L."/>
            <person name="Li R."/>
            <person name="Lin C.F."/>
            <person name="Lin M.F."/>
            <person name="Lindblad-Toh K."/>
            <person name="Llopart A."/>
            <person name="Long M."/>
            <person name="Low L."/>
            <person name="Lozovsky E."/>
            <person name="Lu J."/>
            <person name="Luo M."/>
            <person name="Machado C.A."/>
            <person name="Makalowski W."/>
            <person name="Marzo M."/>
            <person name="Matsuda M."/>
            <person name="Matzkin L."/>
            <person name="McAllister B."/>
            <person name="McBride C.S."/>
            <person name="McKernan B."/>
            <person name="McKernan K."/>
            <person name="Mendez-Lago M."/>
            <person name="Minx P."/>
            <person name="Mollenhauer M.U."/>
            <person name="Montooth K."/>
            <person name="Mount S.M."/>
            <person name="Mu X."/>
            <person name="Myers E."/>
            <person name="Negre B."/>
            <person name="Newfeld S."/>
            <person name="Nielsen R."/>
            <person name="Noor M.A."/>
            <person name="O'Grady P."/>
            <person name="Pachter L."/>
            <person name="Papaceit M."/>
            <person name="Parisi M.J."/>
            <person name="Parisi M."/>
            <person name="Parts L."/>
            <person name="Pedersen J.S."/>
            <person name="Pesole G."/>
            <person name="Phillippy A.M."/>
            <person name="Ponting C.P."/>
            <person name="Pop M."/>
            <person name="Porcelli D."/>
            <person name="Powell J.R."/>
            <person name="Prohaska S."/>
            <person name="Pruitt K."/>
            <person name="Puig M."/>
            <person name="Quesneville H."/>
            <person name="Ram K.R."/>
            <person name="Rand D."/>
            <person name="Rasmussen M.D."/>
            <person name="Reed L.K."/>
            <person name="Reenan R."/>
            <person name="Reily A."/>
            <person name="Remington K.A."/>
            <person name="Rieger T.T."/>
            <person name="Ritchie M.G."/>
            <person name="Robin C."/>
            <person name="Rogers Y.H."/>
            <person name="Rohde C."/>
            <person name="Rozas J."/>
            <person name="Rubenfield M.J."/>
            <person name="Ruiz A."/>
            <person name="Russo S."/>
            <person name="Salzberg S.L."/>
            <person name="Sanchez-Gracia A."/>
            <person name="Saranga D.J."/>
            <person name="Sato H."/>
            <person name="Schaeffer S.W."/>
            <person name="Schatz M.C."/>
            <person name="Schlenke T."/>
            <person name="Schwartz R."/>
            <person name="Segarra C."/>
            <person name="Singh R.S."/>
            <person name="Sirot L."/>
            <person name="Sirota M."/>
            <person name="Sisneros N.B."/>
            <person name="Smith C.D."/>
            <person name="Smith T.F."/>
            <person name="Spieth J."/>
            <person name="Stage D.E."/>
            <person name="Stark A."/>
            <person name="Stephan W."/>
            <person name="Strausberg R.L."/>
            <person name="Strempel S."/>
            <person name="Sturgill D."/>
            <person name="Sutton G."/>
            <person name="Sutton G.G."/>
            <person name="Tao W."/>
            <person name="Teichmann S."/>
            <person name="Tobari Y.N."/>
            <person name="Tomimura Y."/>
            <person name="Tsolas J.M."/>
            <person name="Valente V.L."/>
            <person name="Venter E."/>
            <person name="Venter J.C."/>
            <person name="Vicario S."/>
            <person name="Vieira F.G."/>
            <person name="Vilella A.J."/>
            <person name="Villasante A."/>
            <person name="Walenz B."/>
            <person name="Wang J."/>
            <person name="Wasserman M."/>
            <person name="Watts T."/>
            <person name="Wilson D."/>
            <person name="Wilson R.K."/>
            <person name="Wing R.A."/>
            <person name="Wolfner M.F."/>
            <person name="Wong A."/>
            <person name="Wong G.K."/>
            <person name="Wu C.I."/>
            <person name="Wu G."/>
            <person name="Yamamoto D."/>
            <person name="Yang H.P."/>
            <person name="Yang S.P."/>
            <person name="Yorke J.A."/>
            <person name="Yoshida K."/>
            <person name="Zdobnov E."/>
            <person name="Zhang P."/>
            <person name="Zhang Y."/>
            <person name="Zimin A.V."/>
            <person name="Baldwin J."/>
            <person name="Abdouelleil A."/>
            <person name="Abdulkadir J."/>
            <person name="Abebe A."/>
            <person name="Abera B."/>
            <person name="Abreu J."/>
            <person name="Acer S.C."/>
            <person name="Aftuck L."/>
            <person name="Alexander A."/>
            <person name="An P."/>
            <person name="Anderson E."/>
            <person name="Anderson S."/>
            <person name="Arachi H."/>
            <person name="Azer M."/>
            <person name="Bachantsang P."/>
            <person name="Barry A."/>
            <person name="Bayul T."/>
            <person name="Berlin A."/>
            <person name="Bessette D."/>
            <person name="Bloom T."/>
            <person name="Blye J."/>
            <person name="Boguslavskiy L."/>
            <person name="Bonnet C."/>
            <person name="Boukhgalter B."/>
            <person name="Bourzgui I."/>
            <person name="Brown A."/>
            <person name="Cahill P."/>
            <person name="Channer S."/>
            <person name="Cheshatsang Y."/>
            <person name="Chuda L."/>
            <person name="Citroen M."/>
            <person name="Collymore A."/>
            <person name="Cooke P."/>
            <person name="Costello M."/>
            <person name="D'Aco K."/>
            <person name="Daza R."/>
            <person name="De Haan G."/>
            <person name="DeGray S."/>
            <person name="DeMaso C."/>
            <person name="Dhargay N."/>
            <person name="Dooley K."/>
            <person name="Dooley E."/>
            <person name="Doricent M."/>
            <person name="Dorje P."/>
            <person name="Dorjee K."/>
            <person name="Dupes A."/>
            <person name="Elong R."/>
            <person name="Falk J."/>
            <person name="Farina A."/>
            <person name="Faro S."/>
            <person name="Ferguson D."/>
            <person name="Fisher S."/>
            <person name="Foley C.D."/>
            <person name="Franke A."/>
            <person name="Friedrich D."/>
            <person name="Gadbois L."/>
            <person name="Gearin G."/>
            <person name="Gearin C.R."/>
            <person name="Giannoukos G."/>
            <person name="Goode T."/>
            <person name="Graham J."/>
            <person name="Grandbois E."/>
            <person name="Grewal S."/>
            <person name="Gyaltsen K."/>
            <person name="Hafez N."/>
            <person name="Hagos B."/>
            <person name="Hall J."/>
            <person name="Henson C."/>
            <person name="Hollinger A."/>
            <person name="Honan T."/>
            <person name="Huard M.D."/>
            <person name="Hughes L."/>
            <person name="Hurhula B."/>
            <person name="Husby M.E."/>
            <person name="Kamat A."/>
            <person name="Kanga B."/>
            <person name="Kashin S."/>
            <person name="Khazanovich D."/>
            <person name="Kisner P."/>
            <person name="Lance K."/>
            <person name="Lara M."/>
            <person name="Lee W."/>
            <person name="Lennon N."/>
            <person name="Letendre F."/>
            <person name="LeVine R."/>
            <person name="Lipovsky A."/>
            <person name="Liu X."/>
            <person name="Liu J."/>
            <person name="Liu S."/>
            <person name="Lokyitsang T."/>
            <person name="Lokyitsang Y."/>
            <person name="Lubonja R."/>
            <person name="Lui A."/>
            <person name="MacDonald P."/>
            <person name="Magnisalis V."/>
            <person name="Maru K."/>
            <person name="Matthews C."/>
            <person name="McCusker W."/>
            <person name="McDonough S."/>
            <person name="Mehta T."/>
            <person name="Meldrim J."/>
            <person name="Meneus L."/>
            <person name="Mihai O."/>
            <person name="Mihalev A."/>
            <person name="Mihova T."/>
            <person name="Mittelman R."/>
            <person name="Mlenga V."/>
            <person name="Montmayeur A."/>
            <person name="Mulrain L."/>
            <person name="Navidi A."/>
            <person name="Naylor J."/>
            <person name="Negash T."/>
            <person name="Nguyen T."/>
            <person name="Nguyen N."/>
            <person name="Nicol R."/>
            <person name="Norbu C."/>
            <person name="Norbu N."/>
            <person name="Novod N."/>
            <person name="O'Neill B."/>
            <person name="Osman S."/>
            <person name="Markiewicz E."/>
            <person name="Oyono O.L."/>
            <person name="Patti C."/>
            <person name="Phunkhang P."/>
            <person name="Pierre F."/>
            <person name="Priest M."/>
            <person name="Raghuraman S."/>
            <person name="Rege F."/>
            <person name="Reyes R."/>
            <person name="Rise C."/>
            <person name="Rogov P."/>
            <person name="Ross K."/>
            <person name="Ryan E."/>
            <person name="Settipalli S."/>
            <person name="Shea T."/>
            <person name="Sherpa N."/>
            <person name="Shi L."/>
            <person name="Shih D."/>
            <person name="Sparrow T."/>
            <person name="Spaulding J."/>
            <person name="Stalker J."/>
            <person name="Stange-Thomann N."/>
            <person name="Stavropoulos S."/>
            <person name="Stone C."/>
            <person name="Strader C."/>
            <person name="Tesfaye S."/>
            <person name="Thomson T."/>
            <person name="Thoulutsang Y."/>
            <person name="Thoulutsang D."/>
            <person name="Topham K."/>
            <person name="Topping I."/>
            <person name="Tsamla T."/>
            <person name="Vassiliev H."/>
            <person name="Vo A."/>
            <person name="Wangchuk T."/>
            <person name="Wangdi T."/>
            <person name="Weiand M."/>
            <person name="Wilkinson J."/>
            <person name="Wilson A."/>
            <person name="Yadav S."/>
            <person name="Young G."/>
            <person name="Yu Q."/>
            <person name="Zembek L."/>
            <person name="Zhong D."/>
            <person name="Zimmer A."/>
            <person name="Zwirko Z."/>
            <person name="Jaffe D.B."/>
            <person name="Alvarez P."/>
            <person name="Brockman W."/>
            <person name="Butler J."/>
            <person name="Chin C."/>
            <person name="Gnerre S."/>
            <person name="Grabherr M."/>
            <person name="Kleber M."/>
            <person name="Mauceli E."/>
            <person name="MacCallum I."/>
        </authorList>
    </citation>
    <scope>NUCLEOTIDE SEQUENCE [LARGE SCALE GENOMIC DNA]</scope>
    <source>
        <strain evidence="5">Tucson 14030-0811.24</strain>
    </source>
</reference>
<dbReference type="OrthoDB" id="6380398at2759"/>
<dbReference type="InterPro" id="IPR043504">
    <property type="entry name" value="Peptidase_S1_PA_chymotrypsin"/>
</dbReference>
<evidence type="ECO:0000259" key="3">
    <source>
        <dbReference type="PROSITE" id="PS50240"/>
    </source>
</evidence>
<dbReference type="InterPro" id="IPR018114">
    <property type="entry name" value="TRYPSIN_HIS"/>
</dbReference>
<evidence type="ECO:0000313" key="4">
    <source>
        <dbReference type="EMBL" id="KRF97473.1"/>
    </source>
</evidence>
<gene>
    <name evidence="4" type="primary">Dwil\GK27089</name>
    <name evidence="4" type="ORF">Dwil_GK27089</name>
</gene>
<keyword evidence="5" id="KW-1185">Reference proteome</keyword>
<dbReference type="FunFam" id="2.40.10.10:FF:000166">
    <property type="entry name" value="Trypsin"/>
    <property type="match status" value="1"/>
</dbReference>
<dbReference type="EMBL" id="CH963719">
    <property type="protein sequence ID" value="KRF97473.1"/>
    <property type="molecule type" value="Genomic_DNA"/>
</dbReference>
<dbReference type="PRINTS" id="PR00722">
    <property type="entry name" value="CHYMOTRYPSIN"/>
</dbReference>
<evidence type="ECO:0000313" key="5">
    <source>
        <dbReference type="Proteomes" id="UP000007798"/>
    </source>
</evidence>
<feature type="transmembrane region" description="Helical" evidence="2">
    <location>
        <begin position="12"/>
        <end position="32"/>
    </location>
</feature>
<dbReference type="AlphaFoldDB" id="A0A0Q9WZ80"/>
<dbReference type="Pfam" id="PF00089">
    <property type="entry name" value="Trypsin"/>
    <property type="match status" value="1"/>
</dbReference>
<keyword evidence="2" id="KW-1133">Transmembrane helix</keyword>
<dbReference type="InterPro" id="IPR001254">
    <property type="entry name" value="Trypsin_dom"/>
</dbReference>
<dbReference type="Proteomes" id="UP000007798">
    <property type="component" value="Unassembled WGS sequence"/>
</dbReference>
<proteinExistence type="predicted"/>
<dbReference type="CDD" id="cd00190">
    <property type="entry name" value="Tryp_SPc"/>
    <property type="match status" value="1"/>
</dbReference>
<dbReference type="InterPro" id="IPR009003">
    <property type="entry name" value="Peptidase_S1_PA"/>
</dbReference>
<name>A0A0Q9WZ80_DROWI</name>
<dbReference type="InParanoid" id="A0A0Q9WZ80"/>
<dbReference type="InterPro" id="IPR001314">
    <property type="entry name" value="Peptidase_S1A"/>
</dbReference>
<evidence type="ECO:0000256" key="1">
    <source>
        <dbReference type="ARBA" id="ARBA00023157"/>
    </source>
</evidence>
<dbReference type="PROSITE" id="PS50240">
    <property type="entry name" value="TRYPSIN_DOM"/>
    <property type="match status" value="1"/>
</dbReference>
<organism evidence="4 5">
    <name type="scientific">Drosophila willistoni</name>
    <name type="common">Fruit fly</name>
    <dbReference type="NCBI Taxonomy" id="7260"/>
    <lineage>
        <taxon>Eukaryota</taxon>
        <taxon>Metazoa</taxon>
        <taxon>Ecdysozoa</taxon>
        <taxon>Arthropoda</taxon>
        <taxon>Hexapoda</taxon>
        <taxon>Insecta</taxon>
        <taxon>Pterygota</taxon>
        <taxon>Neoptera</taxon>
        <taxon>Endopterygota</taxon>
        <taxon>Diptera</taxon>
        <taxon>Brachycera</taxon>
        <taxon>Muscomorpha</taxon>
        <taxon>Ephydroidea</taxon>
        <taxon>Drosophilidae</taxon>
        <taxon>Drosophila</taxon>
        <taxon>Sophophora</taxon>
    </lineage>
</organism>
<accession>A0A0Q9WZ80</accession>
<dbReference type="PANTHER" id="PTHR24252:SF7">
    <property type="entry name" value="HYALIN"/>
    <property type="match status" value="1"/>
</dbReference>
<dbReference type="GO" id="GO:0006508">
    <property type="term" value="P:proteolysis"/>
    <property type="evidence" value="ECO:0007669"/>
    <property type="project" value="InterPro"/>
</dbReference>
<dbReference type="STRING" id="7260.A0A0Q9WZ80"/>
<protein>
    <recommendedName>
        <fullName evidence="3">Peptidase S1 domain-containing protein</fullName>
    </recommendedName>
</protein>
<keyword evidence="2" id="KW-0472">Membrane</keyword>
<dbReference type="SMART" id="SM00020">
    <property type="entry name" value="Tryp_SPc"/>
    <property type="match status" value="1"/>
</dbReference>
<dbReference type="PANTHER" id="PTHR24252">
    <property type="entry name" value="ACROSIN-RELATED"/>
    <property type="match status" value="1"/>
</dbReference>
<feature type="domain" description="Peptidase S1" evidence="3">
    <location>
        <begin position="26"/>
        <end position="152"/>
    </location>
</feature>
<dbReference type="SUPFAM" id="SSF50494">
    <property type="entry name" value="Trypsin-like serine proteases"/>
    <property type="match status" value="1"/>
</dbReference>
<evidence type="ECO:0000256" key="2">
    <source>
        <dbReference type="SAM" id="Phobius"/>
    </source>
</evidence>
<sequence length="183" mass="19995">MWSTNSVVPSLYLLLVICTAAEVIGIIGGRFAPLGMFPYHVSVHFDGMFDCGGSLISETFVLTAAHCVQHEKSRITIIGGIIDLREPNNGQTFDSKEIVIHPSFNYSTMDYDIALIRLSHPAVLNANVQVITMAAGNANYPPDTVALITGYGDIDPYRSRQNLLKYEIRLDDTVHAKEIPGAG</sequence>
<dbReference type="Gene3D" id="2.40.10.10">
    <property type="entry name" value="Trypsin-like serine proteases"/>
    <property type="match status" value="1"/>
</dbReference>
<dbReference type="GO" id="GO:0004252">
    <property type="term" value="F:serine-type endopeptidase activity"/>
    <property type="evidence" value="ECO:0007669"/>
    <property type="project" value="InterPro"/>
</dbReference>
<keyword evidence="2" id="KW-0812">Transmembrane</keyword>